<dbReference type="Proteomes" id="UP000014803">
    <property type="component" value="Chromosome"/>
</dbReference>
<reference evidence="2 3" key="1">
    <citation type="journal article" date="2013" name="Sci. Rep.">
        <title>Extraordinary expansion of a Sorangium cellulosum genome from an alkaline milieu.</title>
        <authorList>
            <person name="Han K."/>
            <person name="Li Z.F."/>
            <person name="Peng R."/>
            <person name="Zhu L.P."/>
            <person name="Zhou T."/>
            <person name="Wang L.G."/>
            <person name="Li S.G."/>
            <person name="Zhang X.B."/>
            <person name="Hu W."/>
            <person name="Wu Z.H."/>
            <person name="Qin N."/>
            <person name="Li Y.Z."/>
        </authorList>
    </citation>
    <scope>NUCLEOTIDE SEQUENCE [LARGE SCALE GENOMIC DNA]</scope>
    <source>
        <strain evidence="2 3">So0157-2</strain>
    </source>
</reference>
<proteinExistence type="predicted"/>
<feature type="region of interest" description="Disordered" evidence="1">
    <location>
        <begin position="1"/>
        <end position="39"/>
    </location>
</feature>
<sequence length="62" mass="6566">MPGWWSSAPRAWSATRSGRRGPGEGATGGRDRRRALGGARSKATLARIVQSTRVGVTFRIGA</sequence>
<protein>
    <submittedName>
        <fullName evidence="2">Uncharacterized protein</fullName>
    </submittedName>
</protein>
<evidence type="ECO:0000313" key="2">
    <source>
        <dbReference type="EMBL" id="AGP32037.1"/>
    </source>
</evidence>
<evidence type="ECO:0000313" key="3">
    <source>
        <dbReference type="Proteomes" id="UP000014803"/>
    </source>
</evidence>
<dbReference type="HOGENOM" id="CLU_2901871_0_0_7"/>
<evidence type="ECO:0000256" key="1">
    <source>
        <dbReference type="SAM" id="MobiDB-lite"/>
    </source>
</evidence>
<dbReference type="AlphaFoldDB" id="S4XFY0"/>
<gene>
    <name evidence="2" type="ORF">SCE1572_00615</name>
</gene>
<dbReference type="EMBL" id="CP003969">
    <property type="protein sequence ID" value="AGP32037.1"/>
    <property type="molecule type" value="Genomic_DNA"/>
</dbReference>
<name>S4XFY0_SORCE</name>
<accession>S4XFY0</accession>
<organism evidence="2 3">
    <name type="scientific">Sorangium cellulosum So0157-2</name>
    <dbReference type="NCBI Taxonomy" id="1254432"/>
    <lineage>
        <taxon>Bacteria</taxon>
        <taxon>Pseudomonadati</taxon>
        <taxon>Myxococcota</taxon>
        <taxon>Polyangia</taxon>
        <taxon>Polyangiales</taxon>
        <taxon>Polyangiaceae</taxon>
        <taxon>Sorangium</taxon>
    </lineage>
</organism>
<dbReference type="KEGG" id="scu:SCE1572_00615"/>